<dbReference type="AlphaFoldDB" id="A0A0M1P6W8"/>
<comment type="caution">
    <text evidence="2">The sequence shown here is derived from an EMBL/GenBank/DDBJ whole genome shotgun (WGS) entry which is preliminary data.</text>
</comment>
<dbReference type="RefSeq" id="WP_054403169.1">
    <property type="nucleotide sequence ID" value="NZ_LIUT01000001.1"/>
</dbReference>
<evidence type="ECO:0000313" key="3">
    <source>
        <dbReference type="Proteomes" id="UP000036932"/>
    </source>
</evidence>
<name>A0A0M1P6W8_9BACL</name>
<evidence type="ECO:0000313" key="2">
    <source>
        <dbReference type="EMBL" id="KOR90226.1"/>
    </source>
</evidence>
<reference evidence="3" key="1">
    <citation type="submission" date="2015-08" db="EMBL/GenBank/DDBJ databases">
        <title>Genome sequencing project for genomic taxonomy and phylogenomics of Bacillus-like bacteria.</title>
        <authorList>
            <person name="Liu B."/>
            <person name="Wang J."/>
            <person name="Zhu Y."/>
            <person name="Liu G."/>
            <person name="Chen Q."/>
            <person name="Chen Z."/>
            <person name="Lan J."/>
            <person name="Che J."/>
            <person name="Ge C."/>
            <person name="Shi H."/>
            <person name="Pan Z."/>
            <person name="Liu X."/>
        </authorList>
    </citation>
    <scope>NUCLEOTIDE SEQUENCE [LARGE SCALE GENOMIC DNA]</scope>
    <source>
        <strain evidence="3">FJAT-22460</strain>
    </source>
</reference>
<organism evidence="2 3">
    <name type="scientific">Paenibacillus solani</name>
    <dbReference type="NCBI Taxonomy" id="1705565"/>
    <lineage>
        <taxon>Bacteria</taxon>
        <taxon>Bacillati</taxon>
        <taxon>Bacillota</taxon>
        <taxon>Bacilli</taxon>
        <taxon>Bacillales</taxon>
        <taxon>Paenibacillaceae</taxon>
        <taxon>Paenibacillus</taxon>
    </lineage>
</organism>
<proteinExistence type="predicted"/>
<sequence length="89" mass="10563">MNDRSRREWEKLRIEGKSHFVIKSGVLRWGLSTAILYTLYLHLLENGWTLSGNIISKAVLAFILFPIGGYFWGIWVWSWQEKKYRQSSE</sequence>
<gene>
    <name evidence="2" type="ORF">AM231_14505</name>
</gene>
<feature type="transmembrane region" description="Helical" evidence="1">
    <location>
        <begin position="20"/>
        <end position="42"/>
    </location>
</feature>
<keyword evidence="1" id="KW-0472">Membrane</keyword>
<dbReference type="Proteomes" id="UP000036932">
    <property type="component" value="Unassembled WGS sequence"/>
</dbReference>
<keyword evidence="1" id="KW-0812">Transmembrane</keyword>
<accession>A0A0M1P6W8</accession>
<dbReference type="PATRIC" id="fig|1705565.3.peg.4943"/>
<dbReference type="OrthoDB" id="2692108at2"/>
<protein>
    <submittedName>
        <fullName evidence="2">Uncharacterized protein</fullName>
    </submittedName>
</protein>
<keyword evidence="1" id="KW-1133">Transmembrane helix</keyword>
<evidence type="ECO:0000256" key="1">
    <source>
        <dbReference type="SAM" id="Phobius"/>
    </source>
</evidence>
<feature type="transmembrane region" description="Helical" evidence="1">
    <location>
        <begin position="54"/>
        <end position="77"/>
    </location>
</feature>
<keyword evidence="3" id="KW-1185">Reference proteome</keyword>
<dbReference type="EMBL" id="LIUT01000001">
    <property type="protein sequence ID" value="KOR90226.1"/>
    <property type="molecule type" value="Genomic_DNA"/>
</dbReference>